<comment type="subcellular location">
    <subcellularLocation>
        <location evidence="1">Secreted</location>
    </subcellularLocation>
</comment>
<dbReference type="Gene3D" id="2.60.120.1000">
    <property type="match status" value="1"/>
</dbReference>
<evidence type="ECO:0000256" key="1">
    <source>
        <dbReference type="ARBA" id="ARBA00004613"/>
    </source>
</evidence>
<keyword evidence="6" id="KW-1185">Reference proteome</keyword>
<dbReference type="NCBIfam" id="NF040941">
    <property type="entry name" value="GGGWT_bact"/>
    <property type="match status" value="1"/>
</dbReference>
<gene>
    <name evidence="5" type="ORF">PEVE_00023202</name>
</gene>
<dbReference type="EMBL" id="CALNXI010000308">
    <property type="protein sequence ID" value="CAH3024553.1"/>
    <property type="molecule type" value="Genomic_DNA"/>
</dbReference>
<dbReference type="Proteomes" id="UP001159427">
    <property type="component" value="Unassembled WGS sequence"/>
</dbReference>
<name>A0ABN8M4K3_9CNID</name>
<dbReference type="InterPro" id="IPR036056">
    <property type="entry name" value="Fibrinogen-like_C"/>
</dbReference>
<evidence type="ECO:0000259" key="4">
    <source>
        <dbReference type="Pfam" id="PF01410"/>
    </source>
</evidence>
<feature type="domain" description="Fibrillar collagen NC1" evidence="4">
    <location>
        <begin position="54"/>
        <end position="97"/>
    </location>
</feature>
<feature type="non-terminal residue" evidence="5">
    <location>
        <position position="1"/>
    </location>
</feature>
<dbReference type="InterPro" id="IPR000885">
    <property type="entry name" value="Fib_collagen_C"/>
</dbReference>
<organism evidence="5 6">
    <name type="scientific">Porites evermanni</name>
    <dbReference type="NCBI Taxonomy" id="104178"/>
    <lineage>
        <taxon>Eukaryota</taxon>
        <taxon>Metazoa</taxon>
        <taxon>Cnidaria</taxon>
        <taxon>Anthozoa</taxon>
        <taxon>Hexacorallia</taxon>
        <taxon>Scleractinia</taxon>
        <taxon>Fungiina</taxon>
        <taxon>Poritidae</taxon>
        <taxon>Porites</taxon>
    </lineage>
</organism>
<evidence type="ECO:0000256" key="2">
    <source>
        <dbReference type="ARBA" id="ARBA00022525"/>
    </source>
</evidence>
<evidence type="ECO:0000313" key="6">
    <source>
        <dbReference type="Proteomes" id="UP001159427"/>
    </source>
</evidence>
<sequence>QSDWFAISDNDVIFTALGGEYKAEQIRCRELGVLPNFHSKNFLKIREYPSVADFEGKTCSEIKLYSPQATSGSYVIDPDGDGGYPPFTVYCDMTDKNGVGVSVVSHDSESRTLVNDYGASGSYVRNVHYIGARIASVPQVAGLLDHVDIYL</sequence>
<evidence type="ECO:0000313" key="5">
    <source>
        <dbReference type="EMBL" id="CAH3024553.1"/>
    </source>
</evidence>
<evidence type="ECO:0000256" key="3">
    <source>
        <dbReference type="ARBA" id="ARBA00023119"/>
    </source>
</evidence>
<dbReference type="SUPFAM" id="SSF56496">
    <property type="entry name" value="Fibrinogen C-terminal domain-like"/>
    <property type="match status" value="1"/>
</dbReference>
<proteinExistence type="predicted"/>
<keyword evidence="2" id="KW-0964">Secreted</keyword>
<protein>
    <recommendedName>
        <fullName evidence="4">Fibrillar collagen NC1 domain-containing protein</fullName>
    </recommendedName>
</protein>
<keyword evidence="3" id="KW-0176">Collagen</keyword>
<comment type="caution">
    <text evidence="5">The sequence shown here is derived from an EMBL/GenBank/DDBJ whole genome shotgun (WGS) entry which is preliminary data.</text>
</comment>
<accession>A0ABN8M4K3</accession>
<reference evidence="5 6" key="1">
    <citation type="submission" date="2022-05" db="EMBL/GenBank/DDBJ databases">
        <authorList>
            <consortium name="Genoscope - CEA"/>
            <person name="William W."/>
        </authorList>
    </citation>
    <scope>NUCLEOTIDE SEQUENCE [LARGE SCALE GENOMIC DNA]</scope>
</reference>
<dbReference type="Pfam" id="PF01410">
    <property type="entry name" value="COLFI"/>
    <property type="match status" value="1"/>
</dbReference>